<dbReference type="Proteomes" id="UP001454036">
    <property type="component" value="Unassembled WGS sequence"/>
</dbReference>
<accession>A0AAV3QT94</accession>
<gene>
    <name evidence="1" type="ORF">LIER_22224</name>
</gene>
<name>A0AAV3QT94_LITER</name>
<sequence>MWGIDLVGKLPRAKGVAEFAIIAVDYFSNATSRSRPTDLCARWICEEKNDSRLREYLNFSDELRDEALYKILKYKRLLACKYNRQVKNCQFAVGDLVLRLFSASHPKEQSKLSPKWEWFYSVKRVLGPRTCELEDLHGKPVPRTWHPYKLCKYYV</sequence>
<keyword evidence="2" id="KW-1185">Reference proteome</keyword>
<comment type="caution">
    <text evidence="1">The sequence shown here is derived from an EMBL/GenBank/DDBJ whole genome shotgun (WGS) entry which is preliminary data.</text>
</comment>
<protein>
    <submittedName>
        <fullName evidence="1">Uncharacterized protein</fullName>
    </submittedName>
</protein>
<evidence type="ECO:0000313" key="1">
    <source>
        <dbReference type="EMBL" id="GAA0167249.1"/>
    </source>
</evidence>
<dbReference type="AlphaFoldDB" id="A0AAV3QT94"/>
<organism evidence="1 2">
    <name type="scientific">Lithospermum erythrorhizon</name>
    <name type="common">Purple gromwell</name>
    <name type="synonym">Lithospermum officinale var. erythrorhizon</name>
    <dbReference type="NCBI Taxonomy" id="34254"/>
    <lineage>
        <taxon>Eukaryota</taxon>
        <taxon>Viridiplantae</taxon>
        <taxon>Streptophyta</taxon>
        <taxon>Embryophyta</taxon>
        <taxon>Tracheophyta</taxon>
        <taxon>Spermatophyta</taxon>
        <taxon>Magnoliopsida</taxon>
        <taxon>eudicotyledons</taxon>
        <taxon>Gunneridae</taxon>
        <taxon>Pentapetalae</taxon>
        <taxon>asterids</taxon>
        <taxon>lamiids</taxon>
        <taxon>Boraginales</taxon>
        <taxon>Boraginaceae</taxon>
        <taxon>Boraginoideae</taxon>
        <taxon>Lithospermeae</taxon>
        <taxon>Lithospermum</taxon>
    </lineage>
</organism>
<proteinExistence type="predicted"/>
<reference evidence="1 2" key="1">
    <citation type="submission" date="2024-01" db="EMBL/GenBank/DDBJ databases">
        <title>The complete chloroplast genome sequence of Lithospermum erythrorhizon: insights into the phylogenetic relationship among Boraginaceae species and the maternal lineages of purple gromwells.</title>
        <authorList>
            <person name="Okada T."/>
            <person name="Watanabe K."/>
        </authorList>
    </citation>
    <scope>NUCLEOTIDE SEQUENCE [LARGE SCALE GENOMIC DNA]</scope>
</reference>
<dbReference type="EMBL" id="BAABME010006017">
    <property type="protein sequence ID" value="GAA0167249.1"/>
    <property type="molecule type" value="Genomic_DNA"/>
</dbReference>
<evidence type="ECO:0000313" key="2">
    <source>
        <dbReference type="Proteomes" id="UP001454036"/>
    </source>
</evidence>